<dbReference type="KEGG" id="gba:J421_0684"/>
<dbReference type="HOGENOM" id="CLU_019375_7_1_0"/>
<keyword evidence="4 7" id="KW-0812">Transmembrane</keyword>
<evidence type="ECO:0000256" key="5">
    <source>
        <dbReference type="ARBA" id="ARBA00022989"/>
    </source>
</evidence>
<dbReference type="PANTHER" id="PTHR42865:SF7">
    <property type="entry name" value="PROTON_GLUTAMATE-ASPARTATE SYMPORTER"/>
    <property type="match status" value="1"/>
</dbReference>
<gene>
    <name evidence="8" type="ORF">J421_0684</name>
</gene>
<dbReference type="GO" id="GO:0015293">
    <property type="term" value="F:symporter activity"/>
    <property type="evidence" value="ECO:0007669"/>
    <property type="project" value="UniProtKB-KW"/>
</dbReference>
<feature type="transmembrane region" description="Helical" evidence="7">
    <location>
        <begin position="187"/>
        <end position="210"/>
    </location>
</feature>
<keyword evidence="3" id="KW-1003">Cell membrane</keyword>
<dbReference type="InParanoid" id="W0RBR7"/>
<keyword evidence="6 7" id="KW-0472">Membrane</keyword>
<dbReference type="PANTHER" id="PTHR42865">
    <property type="entry name" value="PROTON/GLUTAMATE-ASPARTATE SYMPORTER"/>
    <property type="match status" value="1"/>
</dbReference>
<reference evidence="8 9" key="1">
    <citation type="journal article" date="2014" name="Genome Announc.">
        <title>Genome Sequence and Methylome of Soil Bacterium Gemmatirosa kalamazoonensis KBS708T, a Member of the Rarely Cultivated Gemmatimonadetes Phylum.</title>
        <authorList>
            <person name="Debruyn J.M."/>
            <person name="Radosevich M."/>
            <person name="Wommack K.E."/>
            <person name="Polson S.W."/>
            <person name="Hauser L.J."/>
            <person name="Fawaz M.N."/>
            <person name="Korlach J."/>
            <person name="Tsai Y.C."/>
        </authorList>
    </citation>
    <scope>NUCLEOTIDE SEQUENCE [LARGE SCALE GENOMIC DNA]</scope>
    <source>
        <strain evidence="8 9">KBS708</strain>
    </source>
</reference>
<organism evidence="8 9">
    <name type="scientific">Gemmatirosa kalamazoonensis</name>
    <dbReference type="NCBI Taxonomy" id="861299"/>
    <lineage>
        <taxon>Bacteria</taxon>
        <taxon>Pseudomonadati</taxon>
        <taxon>Gemmatimonadota</taxon>
        <taxon>Gemmatimonadia</taxon>
        <taxon>Gemmatimonadales</taxon>
        <taxon>Gemmatimonadaceae</taxon>
        <taxon>Gemmatirosa</taxon>
    </lineage>
</organism>
<dbReference type="eggNOG" id="COG1301">
    <property type="taxonomic scope" value="Bacteria"/>
</dbReference>
<dbReference type="OrthoDB" id="9766690at2"/>
<dbReference type="Proteomes" id="UP000019151">
    <property type="component" value="Chromosome"/>
</dbReference>
<evidence type="ECO:0000313" key="8">
    <source>
        <dbReference type="EMBL" id="AHG88221.1"/>
    </source>
</evidence>
<evidence type="ECO:0000256" key="6">
    <source>
        <dbReference type="ARBA" id="ARBA00023136"/>
    </source>
</evidence>
<keyword evidence="5 7" id="KW-1133">Transmembrane helix</keyword>
<dbReference type="InterPro" id="IPR001991">
    <property type="entry name" value="Na-dicarboxylate_symporter"/>
</dbReference>
<keyword evidence="9" id="KW-1185">Reference proteome</keyword>
<accession>W0RBR7</accession>
<evidence type="ECO:0000313" key="9">
    <source>
        <dbReference type="Proteomes" id="UP000019151"/>
    </source>
</evidence>
<evidence type="ECO:0000256" key="4">
    <source>
        <dbReference type="ARBA" id="ARBA00022692"/>
    </source>
</evidence>
<dbReference type="AlphaFoldDB" id="W0RBR7"/>
<dbReference type="EMBL" id="CP007128">
    <property type="protein sequence ID" value="AHG88221.1"/>
    <property type="molecule type" value="Genomic_DNA"/>
</dbReference>
<feature type="transmembrane region" description="Helical" evidence="7">
    <location>
        <begin position="146"/>
        <end position="166"/>
    </location>
</feature>
<dbReference type="PRINTS" id="PR00173">
    <property type="entry name" value="EDTRNSPORT"/>
</dbReference>
<dbReference type="Pfam" id="PF00375">
    <property type="entry name" value="SDF"/>
    <property type="match status" value="1"/>
</dbReference>
<dbReference type="PATRIC" id="fig|861299.3.peg.696"/>
<feature type="transmembrane region" description="Helical" evidence="7">
    <location>
        <begin position="49"/>
        <end position="68"/>
    </location>
</feature>
<dbReference type="Gene3D" id="1.10.3860.10">
    <property type="entry name" value="Sodium:dicarboxylate symporter"/>
    <property type="match status" value="1"/>
</dbReference>
<name>W0RBR7_9BACT</name>
<keyword evidence="2" id="KW-0813">Transport</keyword>
<proteinExistence type="predicted"/>
<protein>
    <submittedName>
        <fullName evidence="8">Sodium:dicarboxylate symporter</fullName>
    </submittedName>
</protein>
<evidence type="ECO:0000256" key="7">
    <source>
        <dbReference type="SAM" id="Phobius"/>
    </source>
</evidence>
<feature type="transmembrane region" description="Helical" evidence="7">
    <location>
        <begin position="222"/>
        <end position="246"/>
    </location>
</feature>
<evidence type="ECO:0000256" key="2">
    <source>
        <dbReference type="ARBA" id="ARBA00022448"/>
    </source>
</evidence>
<evidence type="ECO:0000256" key="3">
    <source>
        <dbReference type="ARBA" id="ARBA00022475"/>
    </source>
</evidence>
<dbReference type="RefSeq" id="WP_025409766.1">
    <property type="nucleotide sequence ID" value="NZ_CP007128.1"/>
</dbReference>
<sequence>MPRRSPTTRVLLALLAGLAIGIAIAQAREPTLLRAAAALEPLGTLWVNAIRMTVVPLVVSLLITRIAATPSGAVGRTSGRALGMFALFSVAAGLFALLAAPPLLAGVRLDADALAAIRDRAAATPAALPPFRDWLTGLAPPNPIKAAADGALLPLLVFTALFALALSRLPDATREGATRLFEAVGEAMFVLVGWVIAAAPIGVFALALGLAARGGVGLASALGHFVVVVCALLVASIVALYPVVALGGTSIARFARVCAASQAVGFSTRSSFAALPVMIDTAQRGLGVPSHVAGLVLPVAASMFKYGTPTARITGTFFVARLYGVELGATEMALVAAAITALSLYTPGIPSASLFTLAPVYSAFGLPVEGVGLLLAVDLVPDMFLTTANVTADMAIATLMARGASEAARATESSTPLLRPVAEGDA</sequence>
<comment type="subcellular location">
    <subcellularLocation>
        <location evidence="1">Cell membrane</location>
        <topology evidence="1">Multi-pass membrane protein</topology>
    </subcellularLocation>
</comment>
<feature type="transmembrane region" description="Helical" evidence="7">
    <location>
        <begin position="80"/>
        <end position="100"/>
    </location>
</feature>
<dbReference type="STRING" id="861299.J421_0684"/>
<evidence type="ECO:0000256" key="1">
    <source>
        <dbReference type="ARBA" id="ARBA00004651"/>
    </source>
</evidence>
<dbReference type="InterPro" id="IPR036458">
    <property type="entry name" value="Na:dicarbo_symporter_sf"/>
</dbReference>
<dbReference type="SUPFAM" id="SSF118215">
    <property type="entry name" value="Proton glutamate symport protein"/>
    <property type="match status" value="1"/>
</dbReference>
<dbReference type="GO" id="GO:0005886">
    <property type="term" value="C:plasma membrane"/>
    <property type="evidence" value="ECO:0007669"/>
    <property type="project" value="UniProtKB-SubCell"/>
</dbReference>